<dbReference type="InterPro" id="IPR016187">
    <property type="entry name" value="CTDL_fold"/>
</dbReference>
<dbReference type="InterPro" id="IPR018378">
    <property type="entry name" value="C-type_lectin_CS"/>
</dbReference>
<name>A0ABQ8MJQ1_LABRO</name>
<evidence type="ECO:0000256" key="1">
    <source>
        <dbReference type="ARBA" id="ARBA00023157"/>
    </source>
</evidence>
<sequence>MRIDLIFVLISALSPGVNSYVFYLVTVKMTWPDAQTYCRQHHGDLATVNDKTDLAELLKSLPSGFRDDMWIGLYRTNAFATWVFSDGSKCLFRPWSPSQPNNAGGNQYCVYSSTAGYWNDWACLDKLPFICYEEKRQIVRLEVKSSQSVNDPALKNMILAKLEQILKENGLTEDAKLSWMKFSGEKVFHKMWYQKSDASNASCKRAMT</sequence>
<keyword evidence="1" id="KW-1015">Disulfide bond</keyword>
<dbReference type="InterPro" id="IPR016186">
    <property type="entry name" value="C-type_lectin-like/link_sf"/>
</dbReference>
<evidence type="ECO:0000313" key="3">
    <source>
        <dbReference type="EMBL" id="KAI2663098.1"/>
    </source>
</evidence>
<accession>A0ABQ8MJQ1</accession>
<dbReference type="PROSITE" id="PS00615">
    <property type="entry name" value="C_TYPE_LECTIN_1"/>
    <property type="match status" value="1"/>
</dbReference>
<dbReference type="InterPro" id="IPR001304">
    <property type="entry name" value="C-type_lectin-like"/>
</dbReference>
<dbReference type="PANTHER" id="PTHR45784">
    <property type="entry name" value="C-TYPE LECTIN DOMAIN FAMILY 20 MEMBER A-RELATED"/>
    <property type="match status" value="1"/>
</dbReference>
<evidence type="ECO:0000313" key="4">
    <source>
        <dbReference type="Proteomes" id="UP000830375"/>
    </source>
</evidence>
<dbReference type="Proteomes" id="UP000830375">
    <property type="component" value="Unassembled WGS sequence"/>
</dbReference>
<protein>
    <submittedName>
        <fullName evidence="3">Lactose-binding lectin l-2</fullName>
    </submittedName>
</protein>
<dbReference type="EMBL" id="JACTAM010000007">
    <property type="protein sequence ID" value="KAI2663098.1"/>
    <property type="molecule type" value="Genomic_DNA"/>
</dbReference>
<dbReference type="SUPFAM" id="SSF56436">
    <property type="entry name" value="C-type lectin-like"/>
    <property type="match status" value="1"/>
</dbReference>
<gene>
    <name evidence="3" type="ORF">H4Q32_028134</name>
</gene>
<organism evidence="3 4">
    <name type="scientific">Labeo rohita</name>
    <name type="common">Indian major carp</name>
    <name type="synonym">Cyprinus rohita</name>
    <dbReference type="NCBI Taxonomy" id="84645"/>
    <lineage>
        <taxon>Eukaryota</taxon>
        <taxon>Metazoa</taxon>
        <taxon>Chordata</taxon>
        <taxon>Craniata</taxon>
        <taxon>Vertebrata</taxon>
        <taxon>Euteleostomi</taxon>
        <taxon>Actinopterygii</taxon>
        <taxon>Neopterygii</taxon>
        <taxon>Teleostei</taxon>
        <taxon>Ostariophysi</taxon>
        <taxon>Cypriniformes</taxon>
        <taxon>Cyprinidae</taxon>
        <taxon>Labeoninae</taxon>
        <taxon>Labeonini</taxon>
        <taxon>Labeo</taxon>
    </lineage>
</organism>
<feature type="domain" description="C-type lectin" evidence="2">
    <location>
        <begin position="17"/>
        <end position="132"/>
    </location>
</feature>
<dbReference type="PANTHER" id="PTHR45784:SF3">
    <property type="entry name" value="C-TYPE LECTIN DOMAIN FAMILY 4 MEMBER K-LIKE-RELATED"/>
    <property type="match status" value="1"/>
</dbReference>
<dbReference type="PROSITE" id="PS50041">
    <property type="entry name" value="C_TYPE_LECTIN_2"/>
    <property type="match status" value="1"/>
</dbReference>
<comment type="caution">
    <text evidence="3">The sequence shown here is derived from an EMBL/GenBank/DDBJ whole genome shotgun (WGS) entry which is preliminary data.</text>
</comment>
<dbReference type="Gene3D" id="3.10.100.10">
    <property type="entry name" value="Mannose-Binding Protein A, subunit A"/>
    <property type="match status" value="1"/>
</dbReference>
<evidence type="ECO:0000259" key="2">
    <source>
        <dbReference type="PROSITE" id="PS50041"/>
    </source>
</evidence>
<dbReference type="Pfam" id="PF00059">
    <property type="entry name" value="Lectin_C"/>
    <property type="match status" value="1"/>
</dbReference>
<reference evidence="3 4" key="1">
    <citation type="submission" date="2022-01" db="EMBL/GenBank/DDBJ databases">
        <title>A high-quality chromosome-level genome assembly of rohu carp, Labeo rohita.</title>
        <authorList>
            <person name="Arick M.A. II"/>
            <person name="Hsu C.-Y."/>
            <person name="Magbanua Z."/>
            <person name="Pechanova O."/>
            <person name="Grover C."/>
            <person name="Miller E."/>
            <person name="Thrash A."/>
            <person name="Ezzel L."/>
            <person name="Alam S."/>
            <person name="Benzie J."/>
            <person name="Hamilton M."/>
            <person name="Karsi A."/>
            <person name="Lawrence M.L."/>
            <person name="Peterson D.G."/>
        </authorList>
    </citation>
    <scope>NUCLEOTIDE SEQUENCE [LARGE SCALE GENOMIC DNA]</scope>
    <source>
        <strain evidence="4">BAU-BD-2019</strain>
        <tissue evidence="3">Blood</tissue>
    </source>
</reference>
<proteinExistence type="predicted"/>
<keyword evidence="4" id="KW-1185">Reference proteome</keyword>
<dbReference type="SMART" id="SM00034">
    <property type="entry name" value="CLECT"/>
    <property type="match status" value="1"/>
</dbReference>